<evidence type="ECO:0000256" key="2">
    <source>
        <dbReference type="ARBA" id="ARBA00022553"/>
    </source>
</evidence>
<dbReference type="EMBL" id="JANVFS010000035">
    <property type="protein sequence ID" value="KAJ4469468.1"/>
    <property type="molecule type" value="Genomic_DNA"/>
</dbReference>
<evidence type="ECO:0000256" key="3">
    <source>
        <dbReference type="ARBA" id="ARBA00022692"/>
    </source>
</evidence>
<dbReference type="GO" id="GO:0005637">
    <property type="term" value="C:nuclear inner membrane"/>
    <property type="evidence" value="ECO:0007669"/>
    <property type="project" value="UniProtKB-SubCell"/>
</dbReference>
<evidence type="ECO:0000259" key="8">
    <source>
        <dbReference type="Pfam" id="PF09402"/>
    </source>
</evidence>
<reference evidence="10" key="2">
    <citation type="journal article" date="2023" name="Proc. Natl. Acad. Sci. U.S.A.">
        <title>A global phylogenomic analysis of the shiitake genus Lentinula.</title>
        <authorList>
            <person name="Sierra-Patev S."/>
            <person name="Min B."/>
            <person name="Naranjo-Ortiz M."/>
            <person name="Looney B."/>
            <person name="Konkel Z."/>
            <person name="Slot J.C."/>
            <person name="Sakamoto Y."/>
            <person name="Steenwyk J.L."/>
            <person name="Rokas A."/>
            <person name="Carro J."/>
            <person name="Camarero S."/>
            <person name="Ferreira P."/>
            <person name="Molpeceres G."/>
            <person name="Ruiz-Duenas F.J."/>
            <person name="Serrano A."/>
            <person name="Henrissat B."/>
            <person name="Drula E."/>
            <person name="Hughes K.W."/>
            <person name="Mata J.L."/>
            <person name="Ishikawa N.K."/>
            <person name="Vargas-Isla R."/>
            <person name="Ushijima S."/>
            <person name="Smith C.A."/>
            <person name="Donoghue J."/>
            <person name="Ahrendt S."/>
            <person name="Andreopoulos W."/>
            <person name="He G."/>
            <person name="LaButti K."/>
            <person name="Lipzen A."/>
            <person name="Ng V."/>
            <person name="Riley R."/>
            <person name="Sandor L."/>
            <person name="Barry K."/>
            <person name="Martinez A.T."/>
            <person name="Xiao Y."/>
            <person name="Gibbons J.G."/>
            <person name="Terashima K."/>
            <person name="Grigoriev I.V."/>
            <person name="Hibbett D."/>
        </authorList>
    </citation>
    <scope>NUCLEOTIDE SEQUENCE</scope>
    <source>
        <strain evidence="10">Sp2 HRB7682 ss15</strain>
    </source>
</reference>
<evidence type="ECO:0000313" key="11">
    <source>
        <dbReference type="Proteomes" id="UP001150238"/>
    </source>
</evidence>
<dbReference type="Pfam" id="PF12949">
    <property type="entry name" value="HeH"/>
    <property type="match status" value="1"/>
</dbReference>
<dbReference type="InterPro" id="IPR025856">
    <property type="entry name" value="HeH/LEM_domain"/>
</dbReference>
<feature type="domain" description="HeH/LEM" evidence="9">
    <location>
        <begin position="22"/>
        <end position="56"/>
    </location>
</feature>
<feature type="compositionally biased region" description="Polar residues" evidence="7">
    <location>
        <begin position="180"/>
        <end position="191"/>
    </location>
</feature>
<evidence type="ECO:0000313" key="10">
    <source>
        <dbReference type="EMBL" id="KAJ4469468.1"/>
    </source>
</evidence>
<dbReference type="PANTHER" id="PTHR47808">
    <property type="entry name" value="INNER NUCLEAR MEMBRANE PROTEIN HEH2-RELATED"/>
    <property type="match status" value="1"/>
</dbReference>
<accession>A0A9W9DHH7</accession>
<dbReference type="PANTHER" id="PTHR47808:SF2">
    <property type="entry name" value="LEM DOMAIN-CONTAINING PROTEIN 2"/>
    <property type="match status" value="1"/>
</dbReference>
<dbReference type="GO" id="GO:0003682">
    <property type="term" value="F:chromatin binding"/>
    <property type="evidence" value="ECO:0007669"/>
    <property type="project" value="InterPro"/>
</dbReference>
<name>A0A9W9DHH7_9AGAR</name>
<evidence type="ECO:0000256" key="6">
    <source>
        <dbReference type="ARBA" id="ARBA00023242"/>
    </source>
</evidence>
<evidence type="ECO:0000256" key="1">
    <source>
        <dbReference type="ARBA" id="ARBA00004540"/>
    </source>
</evidence>
<organism evidence="10 11">
    <name type="scientific">Lentinula lateritia</name>
    <dbReference type="NCBI Taxonomy" id="40482"/>
    <lineage>
        <taxon>Eukaryota</taxon>
        <taxon>Fungi</taxon>
        <taxon>Dikarya</taxon>
        <taxon>Basidiomycota</taxon>
        <taxon>Agaricomycotina</taxon>
        <taxon>Agaricomycetes</taxon>
        <taxon>Agaricomycetidae</taxon>
        <taxon>Agaricales</taxon>
        <taxon>Marasmiineae</taxon>
        <taxon>Omphalotaceae</taxon>
        <taxon>Lentinula</taxon>
    </lineage>
</organism>
<feature type="compositionally biased region" description="Acidic residues" evidence="7">
    <location>
        <begin position="154"/>
        <end position="165"/>
    </location>
</feature>
<dbReference type="GO" id="GO:0005783">
    <property type="term" value="C:endoplasmic reticulum"/>
    <property type="evidence" value="ECO:0007669"/>
    <property type="project" value="TreeGrafter"/>
</dbReference>
<proteinExistence type="predicted"/>
<protein>
    <submittedName>
        <fullName evidence="10">Man1-Src1p-C-terminal domain-containing protein</fullName>
    </submittedName>
</protein>
<dbReference type="Gene3D" id="1.10.10.1180">
    <property type="entry name" value="MAN1, winged-helix domain"/>
    <property type="match status" value="1"/>
</dbReference>
<keyword evidence="4" id="KW-1133">Transmembrane helix</keyword>
<feature type="compositionally biased region" description="Low complexity" evidence="7">
    <location>
        <begin position="207"/>
        <end position="217"/>
    </location>
</feature>
<dbReference type="GO" id="GO:0034399">
    <property type="term" value="C:nuclear periphery"/>
    <property type="evidence" value="ECO:0007669"/>
    <property type="project" value="TreeGrafter"/>
</dbReference>
<keyword evidence="6" id="KW-0539">Nucleus</keyword>
<dbReference type="InterPro" id="IPR041885">
    <property type="entry name" value="MAN1_winged_helix_dom"/>
</dbReference>
<gene>
    <name evidence="10" type="ORF">C8J55DRAFT_460386</name>
</gene>
<dbReference type="Pfam" id="PF09402">
    <property type="entry name" value="MSC"/>
    <property type="match status" value="1"/>
</dbReference>
<dbReference type="AlphaFoldDB" id="A0A9W9DHH7"/>
<keyword evidence="2" id="KW-0597">Phosphoprotein</keyword>
<feature type="region of interest" description="Disordered" evidence="7">
    <location>
        <begin position="78"/>
        <end position="305"/>
    </location>
</feature>
<comment type="caution">
    <text evidence="10">The sequence shown here is derived from an EMBL/GenBank/DDBJ whole genome shotgun (WGS) entry which is preliminary data.</text>
</comment>
<reference evidence="10" key="1">
    <citation type="submission" date="2022-08" db="EMBL/GenBank/DDBJ databases">
        <authorList>
            <consortium name="DOE Joint Genome Institute"/>
            <person name="Min B."/>
            <person name="Riley R."/>
            <person name="Sierra-Patev S."/>
            <person name="Naranjo-Ortiz M."/>
            <person name="Looney B."/>
            <person name="Konkel Z."/>
            <person name="Slot J.C."/>
            <person name="Sakamoto Y."/>
            <person name="Steenwyk J.L."/>
            <person name="Rokas A."/>
            <person name="Carro J."/>
            <person name="Camarero S."/>
            <person name="Ferreira P."/>
            <person name="Molpeceres G."/>
            <person name="Ruiz-Duenas F.J."/>
            <person name="Serrano A."/>
            <person name="Henrissat B."/>
            <person name="Drula E."/>
            <person name="Hughes K.W."/>
            <person name="Mata J.L."/>
            <person name="Ishikawa N.K."/>
            <person name="Vargas-Isla R."/>
            <person name="Ushijima S."/>
            <person name="Smith C.A."/>
            <person name="Ahrendt S."/>
            <person name="Andreopoulos W."/>
            <person name="He G."/>
            <person name="Labutti K."/>
            <person name="Lipzen A."/>
            <person name="Ng V."/>
            <person name="Sandor L."/>
            <person name="Barry K."/>
            <person name="Martinez A.T."/>
            <person name="Xiao Y."/>
            <person name="Gibbons J.G."/>
            <person name="Terashima K."/>
            <person name="Hibbett D.S."/>
            <person name="Grigoriev I.V."/>
        </authorList>
    </citation>
    <scope>NUCLEOTIDE SEQUENCE</scope>
    <source>
        <strain evidence="10">Sp2 HRB7682 ss15</strain>
    </source>
</reference>
<sequence length="830" mass="91952">MSRLTAAQIIAQGDYLEPDFQPTTLTISQLLGVLGYHNIIYPTPYSKAKLVQVFNDEVKRRAAKFKKERIKKENSIASDDGIKDGVTGEYLSGPPIIRRSSRRLSRAPLNLDDEEESPPRPDPPKRRRSSAQPRLGGASSRKATAPPVQPAVLEESEPEEAAEDQEPVRKVKRTTKRATAGTQSRRISQADDSGWEDNNIFQSGAESSSPLRPSPARSKGRKSSSGPRKSRKSMSAPPNVSPSSSPAKSSFIPTFSPPQSKFEPEIPEFDNSRLSSPPPRTSSQWKFVSKPYTPPSRSSRRQEVQYEDVEVPLRDEDEPQSSFPDPVPMKSVAELGRDAGEISEIDLPNMESEGSDDADEQNAVIQQHIADEGTIVKLSRQSLLTEDTKPMSVLSRLLLLALVGVVSYFTFEYKQESASIGYCDTGSNTNRVLEELKSTRSLIIECNNENRTTLYDHVLVPDSPPCPVVPIPLYPESCTPCPEHAICSGHTIACEKAYILKSPFLLSFLSPIADPSKTTLSTSVSPSDIAWKVISIIFDGLPGFGNVAFPPSCVEDPRRKRHIGALGKGIEALLGQHRGSLLCNAEADMIIKDVDGGEARRWGMQVHELKEKMREGVDPQHVLPNFDDLFNEAVQQLVQWGGVLISEDAKGQRYLAHKTASLSLTCKLTVKSRETWSEWRGTVAALIVVYLFFYASSSRRSKKKIESKRIASLVQIAIDALQHQELAHYTDPVSTPQPFLSSIQLRDLVLQEEHSVTVRQKVWEKVEKIVEGNANVRANLEEVYGGDELRVWRWVGSTAGSIDGGRGFVKQNDSLELNSPSSFHEDMEEM</sequence>
<evidence type="ECO:0000256" key="7">
    <source>
        <dbReference type="SAM" id="MobiDB-lite"/>
    </source>
</evidence>
<feature type="compositionally biased region" description="Low complexity" evidence="7">
    <location>
        <begin position="233"/>
        <end position="250"/>
    </location>
</feature>
<dbReference type="GO" id="GO:0071763">
    <property type="term" value="P:nuclear membrane organization"/>
    <property type="evidence" value="ECO:0007669"/>
    <property type="project" value="TreeGrafter"/>
</dbReference>
<feature type="compositionally biased region" description="Basic residues" evidence="7">
    <location>
        <begin position="218"/>
        <end position="232"/>
    </location>
</feature>
<comment type="subcellular location">
    <subcellularLocation>
        <location evidence="1">Nucleus inner membrane</location>
    </subcellularLocation>
</comment>
<dbReference type="InterPro" id="IPR018996">
    <property type="entry name" value="Man1/Src1-like_C"/>
</dbReference>
<keyword evidence="5" id="KW-0472">Membrane</keyword>
<evidence type="ECO:0000259" key="9">
    <source>
        <dbReference type="Pfam" id="PF12949"/>
    </source>
</evidence>
<feature type="domain" description="Man1/Src1-like C-terminal" evidence="8">
    <location>
        <begin position="402"/>
        <end position="797"/>
    </location>
</feature>
<dbReference type="InterPro" id="IPR044780">
    <property type="entry name" value="Heh2/Src1"/>
</dbReference>
<evidence type="ECO:0000256" key="5">
    <source>
        <dbReference type="ARBA" id="ARBA00023136"/>
    </source>
</evidence>
<dbReference type="Proteomes" id="UP001150238">
    <property type="component" value="Unassembled WGS sequence"/>
</dbReference>
<dbReference type="CDD" id="cd12935">
    <property type="entry name" value="LEM_like"/>
    <property type="match status" value="1"/>
</dbReference>
<keyword evidence="3" id="KW-0812">Transmembrane</keyword>
<evidence type="ECO:0000256" key="4">
    <source>
        <dbReference type="ARBA" id="ARBA00022989"/>
    </source>
</evidence>